<feature type="signal peptide" evidence="5">
    <location>
        <begin position="1"/>
        <end position="20"/>
    </location>
</feature>
<dbReference type="SUPFAM" id="SSF53850">
    <property type="entry name" value="Periplasmic binding protein-like II"/>
    <property type="match status" value="1"/>
</dbReference>
<reference evidence="7" key="1">
    <citation type="submission" date="2020-10" db="EMBL/GenBank/DDBJ databases">
        <authorList>
            <person name="Gilroy R."/>
        </authorList>
    </citation>
    <scope>NUCLEOTIDE SEQUENCE</scope>
    <source>
        <strain evidence="7">ChiBcec16-1751</strain>
    </source>
</reference>
<feature type="region of interest" description="Disordered" evidence="4">
    <location>
        <begin position="23"/>
        <end position="63"/>
    </location>
</feature>
<protein>
    <submittedName>
        <fullName evidence="7">ABC transporter substrate-binding protein</fullName>
    </submittedName>
</protein>
<keyword evidence="3 5" id="KW-0732">Signal</keyword>
<dbReference type="EMBL" id="DVJJ01000086">
    <property type="protein sequence ID" value="HIS64848.1"/>
    <property type="molecule type" value="Genomic_DNA"/>
</dbReference>
<dbReference type="AlphaFoldDB" id="A0A9D1F9K9"/>
<dbReference type="Gene3D" id="3.40.190.10">
    <property type="entry name" value="Periplasmic binding protein-like II"/>
    <property type="match status" value="2"/>
</dbReference>
<evidence type="ECO:0000256" key="3">
    <source>
        <dbReference type="ARBA" id="ARBA00022729"/>
    </source>
</evidence>
<evidence type="ECO:0000259" key="6">
    <source>
        <dbReference type="Pfam" id="PF09084"/>
    </source>
</evidence>
<evidence type="ECO:0000256" key="5">
    <source>
        <dbReference type="SAM" id="SignalP"/>
    </source>
</evidence>
<dbReference type="GO" id="GO:0042597">
    <property type="term" value="C:periplasmic space"/>
    <property type="evidence" value="ECO:0007669"/>
    <property type="project" value="UniProtKB-SubCell"/>
</dbReference>
<sequence>MKKKLLALALALTMVLSLGACGSKTAEDTTPETTPETTDTTPETTPETTDTEDTGSTEETPTYEPATVRVAYMPNLGSASSLFTAMEQGYFEEVGLTVEPYQFSGGPAEISAMASGDIDISQIGHGAHSLCIQGDAAVFAFDQLSQADAVVANKAKGIESAADLKGKTVAVATGTSSQIILQFVLQDAGLTEADINTVEMNVEGMTAALVSGQIDAAATWSPNTVTLAEAMGDDYLVLGTNNDYTDQAAFPSSFICTSEYASANQDILVRFSQAILKAQVYRAENIDEVAKMLAAKLDAPEDTMLAATGEGNWQGTVDCMGDFDTIRGYYEAQQQVFLNNGTVTEEVPVENYVLFDVMQAAYDAYSAK</sequence>
<name>A0A9D1F9K9_9FIRM</name>
<dbReference type="PROSITE" id="PS51257">
    <property type="entry name" value="PROKAR_LIPOPROTEIN"/>
    <property type="match status" value="1"/>
</dbReference>
<dbReference type="Pfam" id="PF09084">
    <property type="entry name" value="NMT1"/>
    <property type="match status" value="1"/>
</dbReference>
<feature type="chain" id="PRO_5039257767" evidence="5">
    <location>
        <begin position="21"/>
        <end position="368"/>
    </location>
</feature>
<evidence type="ECO:0000256" key="4">
    <source>
        <dbReference type="SAM" id="MobiDB-lite"/>
    </source>
</evidence>
<evidence type="ECO:0000313" key="8">
    <source>
        <dbReference type="Proteomes" id="UP000886741"/>
    </source>
</evidence>
<evidence type="ECO:0000256" key="2">
    <source>
        <dbReference type="ARBA" id="ARBA00010742"/>
    </source>
</evidence>
<feature type="compositionally biased region" description="Low complexity" evidence="4">
    <location>
        <begin position="31"/>
        <end position="48"/>
    </location>
</feature>
<gene>
    <name evidence="7" type="ORF">IAA83_05700</name>
</gene>
<feature type="domain" description="SsuA/THI5-like" evidence="6">
    <location>
        <begin position="82"/>
        <end position="285"/>
    </location>
</feature>
<evidence type="ECO:0000313" key="7">
    <source>
        <dbReference type="EMBL" id="HIS64848.1"/>
    </source>
</evidence>
<evidence type="ECO:0000256" key="1">
    <source>
        <dbReference type="ARBA" id="ARBA00004418"/>
    </source>
</evidence>
<dbReference type="InterPro" id="IPR015168">
    <property type="entry name" value="SsuA/THI5"/>
</dbReference>
<reference evidence="7" key="2">
    <citation type="journal article" date="2021" name="PeerJ">
        <title>Extensive microbial diversity within the chicken gut microbiome revealed by metagenomics and culture.</title>
        <authorList>
            <person name="Gilroy R."/>
            <person name="Ravi A."/>
            <person name="Getino M."/>
            <person name="Pursley I."/>
            <person name="Horton D.L."/>
            <person name="Alikhan N.F."/>
            <person name="Baker D."/>
            <person name="Gharbi K."/>
            <person name="Hall N."/>
            <person name="Watson M."/>
            <person name="Adriaenssens E.M."/>
            <person name="Foster-Nyarko E."/>
            <person name="Jarju S."/>
            <person name="Secka A."/>
            <person name="Antonio M."/>
            <person name="Oren A."/>
            <person name="Chaudhuri R.R."/>
            <person name="La Ragione R."/>
            <person name="Hildebrand F."/>
            <person name="Pallen M.J."/>
        </authorList>
    </citation>
    <scope>NUCLEOTIDE SEQUENCE</scope>
    <source>
        <strain evidence="7">ChiBcec16-1751</strain>
    </source>
</reference>
<proteinExistence type="inferred from homology"/>
<dbReference type="PANTHER" id="PTHR30024">
    <property type="entry name" value="ALIPHATIC SULFONATES-BINDING PROTEIN-RELATED"/>
    <property type="match status" value="1"/>
</dbReference>
<organism evidence="7 8">
    <name type="scientific">Candidatus Avoscillospira avistercoris</name>
    <dbReference type="NCBI Taxonomy" id="2840707"/>
    <lineage>
        <taxon>Bacteria</taxon>
        <taxon>Bacillati</taxon>
        <taxon>Bacillota</taxon>
        <taxon>Clostridia</taxon>
        <taxon>Eubacteriales</taxon>
        <taxon>Oscillospiraceae</taxon>
        <taxon>Oscillospiraceae incertae sedis</taxon>
        <taxon>Candidatus Avoscillospira</taxon>
    </lineage>
</organism>
<dbReference type="PANTHER" id="PTHR30024:SF47">
    <property type="entry name" value="TAURINE-BINDING PERIPLASMIC PROTEIN"/>
    <property type="match status" value="1"/>
</dbReference>
<dbReference type="Proteomes" id="UP000886741">
    <property type="component" value="Unassembled WGS sequence"/>
</dbReference>
<accession>A0A9D1F9K9</accession>
<comment type="caution">
    <text evidence="7">The sequence shown here is derived from an EMBL/GenBank/DDBJ whole genome shotgun (WGS) entry which is preliminary data.</text>
</comment>
<comment type="similarity">
    <text evidence="2">Belongs to the bacterial solute-binding protein SsuA/TauA family.</text>
</comment>
<comment type="subcellular location">
    <subcellularLocation>
        <location evidence="1">Periplasm</location>
    </subcellularLocation>
</comment>